<dbReference type="Proteomes" id="UP000280501">
    <property type="component" value="Unassembled WGS sequence"/>
</dbReference>
<accession>A0A3N4Z4Y4</accession>
<comment type="caution">
    <text evidence="5">The sequence shown here is derived from an EMBL/GenBank/DDBJ whole genome shotgun (WGS) entry which is preliminary data.</text>
</comment>
<feature type="domain" description="ABC transporter" evidence="4">
    <location>
        <begin position="20"/>
        <end position="248"/>
    </location>
</feature>
<dbReference type="InterPro" id="IPR027417">
    <property type="entry name" value="P-loop_NTPase"/>
</dbReference>
<evidence type="ECO:0000313" key="6">
    <source>
        <dbReference type="Proteomes" id="UP000280501"/>
    </source>
</evidence>
<dbReference type="PANTHER" id="PTHR43335:SF4">
    <property type="entry name" value="ABC TRANSPORTER, ATP-BINDING PROTEIN"/>
    <property type="match status" value="1"/>
</dbReference>
<feature type="compositionally biased region" description="Basic and acidic residues" evidence="3">
    <location>
        <begin position="506"/>
        <end position="542"/>
    </location>
</feature>
<evidence type="ECO:0000313" key="5">
    <source>
        <dbReference type="EMBL" id="RPF20282.1"/>
    </source>
</evidence>
<dbReference type="EMBL" id="RKQZ01000001">
    <property type="protein sequence ID" value="RPF20282.1"/>
    <property type="molecule type" value="Genomic_DNA"/>
</dbReference>
<feature type="compositionally biased region" description="Basic and acidic residues" evidence="3">
    <location>
        <begin position="463"/>
        <end position="495"/>
    </location>
</feature>
<gene>
    <name evidence="5" type="ORF">EDD34_0865</name>
</gene>
<evidence type="ECO:0000259" key="4">
    <source>
        <dbReference type="PROSITE" id="PS50893"/>
    </source>
</evidence>
<dbReference type="Gene3D" id="3.40.50.300">
    <property type="entry name" value="P-loop containing nucleotide triphosphate hydrolases"/>
    <property type="match status" value="1"/>
</dbReference>
<feature type="compositionally biased region" description="Low complexity" evidence="3">
    <location>
        <begin position="586"/>
        <end position="598"/>
    </location>
</feature>
<dbReference type="InterPro" id="IPR003439">
    <property type="entry name" value="ABC_transporter-like_ATP-bd"/>
</dbReference>
<dbReference type="PROSITE" id="PS50893">
    <property type="entry name" value="ABC_TRANSPORTER_2"/>
    <property type="match status" value="1"/>
</dbReference>
<feature type="compositionally biased region" description="Basic and acidic residues" evidence="3">
    <location>
        <begin position="324"/>
        <end position="410"/>
    </location>
</feature>
<reference evidence="5 6" key="1">
    <citation type="submission" date="2018-11" db="EMBL/GenBank/DDBJ databases">
        <title>Sequencing the genomes of 1000 actinobacteria strains.</title>
        <authorList>
            <person name="Klenk H.-P."/>
        </authorList>
    </citation>
    <scope>NUCLEOTIDE SEQUENCE [LARGE SCALE GENOMIC DNA]</scope>
    <source>
        <strain evidence="5 6">DSM 15700</strain>
    </source>
</reference>
<keyword evidence="6" id="KW-1185">Reference proteome</keyword>
<dbReference type="Pfam" id="PF00005">
    <property type="entry name" value="ABC_tran"/>
    <property type="match status" value="1"/>
</dbReference>
<dbReference type="PANTHER" id="PTHR43335">
    <property type="entry name" value="ABC TRANSPORTER, ATP-BINDING PROTEIN"/>
    <property type="match status" value="1"/>
</dbReference>
<keyword evidence="2" id="KW-0813">Transport</keyword>
<dbReference type="GO" id="GO:0016887">
    <property type="term" value="F:ATP hydrolysis activity"/>
    <property type="evidence" value="ECO:0007669"/>
    <property type="project" value="InterPro"/>
</dbReference>
<feature type="region of interest" description="Disordered" evidence="3">
    <location>
        <begin position="308"/>
        <end position="682"/>
    </location>
</feature>
<comment type="similarity">
    <text evidence="1">Belongs to the ABC transporter superfamily.</text>
</comment>
<evidence type="ECO:0000256" key="3">
    <source>
        <dbReference type="SAM" id="MobiDB-lite"/>
    </source>
</evidence>
<evidence type="ECO:0000256" key="2">
    <source>
        <dbReference type="ARBA" id="ARBA00022448"/>
    </source>
</evidence>
<evidence type="ECO:0000256" key="1">
    <source>
        <dbReference type="ARBA" id="ARBA00005417"/>
    </source>
</evidence>
<feature type="compositionally biased region" description="Basic and acidic residues" evidence="3">
    <location>
        <begin position="425"/>
        <end position="456"/>
    </location>
</feature>
<protein>
    <submittedName>
        <fullName evidence="5">ABC-type multidrug transport system ATPase subunit</fullName>
    </submittedName>
</protein>
<dbReference type="OrthoDB" id="5148529at2"/>
<proteinExistence type="inferred from homology"/>
<feature type="compositionally biased region" description="Polar residues" evidence="3">
    <location>
        <begin position="662"/>
        <end position="675"/>
    </location>
</feature>
<dbReference type="GO" id="GO:0005524">
    <property type="term" value="F:ATP binding"/>
    <property type="evidence" value="ECO:0007669"/>
    <property type="project" value="InterPro"/>
</dbReference>
<name>A0A3N4Z4Y4_9MICO</name>
<dbReference type="AlphaFoldDB" id="A0A3N4Z4Y4"/>
<organism evidence="5 6">
    <name type="scientific">Myceligenerans xiligouense</name>
    <dbReference type="NCBI Taxonomy" id="253184"/>
    <lineage>
        <taxon>Bacteria</taxon>
        <taxon>Bacillati</taxon>
        <taxon>Actinomycetota</taxon>
        <taxon>Actinomycetes</taxon>
        <taxon>Micrococcales</taxon>
        <taxon>Promicromonosporaceae</taxon>
        <taxon>Myceligenerans</taxon>
    </lineage>
</organism>
<sequence>MPYPVRVNRADHPQTPAVAVETLGLRKTYTGVRGRTVAVDGLDLLVPARGVHVLLGPAKAGKSTVLRLLLGLARADAGAARLLGVAVPDVGRQLTGRVGAVVGEPGFLDRLTGRRNLLMHPAATSKDQVDVALRQAGLADVALDVVGSYAPGARRRLALAAALLPGPDLLIVDDPTRGLDPTGARELRTLLRKIAGRGPAVLMTTDALVEAQQLADTVTVLAGGRVVGDGPAVEVIGDLATAVRLRVDDGDRAVAELTAARFRARRDGDAVVVDGVAEPAEVTKALARKKLYVTEMSTRRESLESLVRRLAPEPEPQIAQPSRAEQRAARKEAERKAARKKEAVEQKRAEKEAVERKRAGEETAERNAAGKDAAEPMRTGKDTAERKQVGKGAAERKRAGTDTTTERKAAQESAQASEAGNAPERAARKDERAARRQERAARKQQARDERELAKLLEEEEREAAEQARRAAKQARREERELAKLIAAEKKQEKATTKKTTNTEPESEPKAKLEPEPEPKSEPKPKSEPESKPKPKPRPEREPQPAAPSDAAHQTGEQPSRRQQRRAAFDAKVAEKQAAYDARVVAREQAAAEKQAARLARAEKKRAKENERELREHVRAEDEQGSRKRSRTGTVAALLGERAAETVGGAAVNRDPDEPALETSRNGTSKNGTSKNHASEEKP</sequence>
<dbReference type="SUPFAM" id="SSF52540">
    <property type="entry name" value="P-loop containing nucleoside triphosphate hydrolases"/>
    <property type="match status" value="1"/>
</dbReference>
<feature type="compositionally biased region" description="Basic and acidic residues" evidence="3">
    <location>
        <begin position="599"/>
        <end position="625"/>
    </location>
</feature>